<evidence type="ECO:0000313" key="7">
    <source>
        <dbReference type="EMBL" id="WZN62532.1"/>
    </source>
</evidence>
<dbReference type="EMBL" id="CP151506">
    <property type="protein sequence ID" value="WZN62532.1"/>
    <property type="molecule type" value="Genomic_DNA"/>
</dbReference>
<dbReference type="Gene3D" id="2.60.40.380">
    <property type="entry name" value="Purple acid phosphatase-like, N-terminal"/>
    <property type="match status" value="1"/>
</dbReference>
<evidence type="ECO:0000259" key="5">
    <source>
        <dbReference type="Pfam" id="PF00149"/>
    </source>
</evidence>
<protein>
    <recommendedName>
        <fullName evidence="3">Purple acid phosphatase</fullName>
        <ecNumber evidence="3">3.1.3.2</ecNumber>
    </recommendedName>
</protein>
<feature type="domain" description="Calcineurin-like phosphoesterase" evidence="5">
    <location>
        <begin position="267"/>
        <end position="471"/>
    </location>
</feature>
<accession>A0AAX4P8J7</accession>
<dbReference type="InterPro" id="IPR029052">
    <property type="entry name" value="Metallo-depent_PP-like"/>
</dbReference>
<dbReference type="GO" id="GO:0003993">
    <property type="term" value="F:acid phosphatase activity"/>
    <property type="evidence" value="ECO:0007669"/>
    <property type="project" value="UniProtKB-EC"/>
</dbReference>
<feature type="region of interest" description="Disordered" evidence="4">
    <location>
        <begin position="79"/>
        <end position="109"/>
    </location>
</feature>
<keyword evidence="2 3" id="KW-0732">Signal</keyword>
<gene>
    <name evidence="7" type="ORF">HKI87_06g40690</name>
</gene>
<dbReference type="Pfam" id="PF16656">
    <property type="entry name" value="Pur_ac_phosph_N"/>
    <property type="match status" value="1"/>
</dbReference>
<dbReference type="InterPro" id="IPR004843">
    <property type="entry name" value="Calcineurin-like_PHP"/>
</dbReference>
<name>A0AAX4P8J7_9CHLO</name>
<dbReference type="Gene3D" id="3.60.21.10">
    <property type="match status" value="1"/>
</dbReference>
<comment type="similarity">
    <text evidence="1 3">Belongs to the metallophosphoesterase superfamily. Purple acid phosphatase family.</text>
</comment>
<organism evidence="7 8">
    <name type="scientific">Chloropicon roscoffensis</name>
    <dbReference type="NCBI Taxonomy" id="1461544"/>
    <lineage>
        <taxon>Eukaryota</taxon>
        <taxon>Viridiplantae</taxon>
        <taxon>Chlorophyta</taxon>
        <taxon>Chloropicophyceae</taxon>
        <taxon>Chloropicales</taxon>
        <taxon>Chloropicaceae</taxon>
        <taxon>Chloropicon</taxon>
    </lineage>
</organism>
<feature type="chain" id="PRO_5043089556" description="Purple acid phosphatase" evidence="3">
    <location>
        <begin position="28"/>
        <end position="591"/>
    </location>
</feature>
<keyword evidence="8" id="KW-1185">Reference proteome</keyword>
<comment type="catalytic activity">
    <reaction evidence="3">
        <text>a phosphate monoester + H2O = an alcohol + phosphate</text>
        <dbReference type="Rhea" id="RHEA:15017"/>
        <dbReference type="ChEBI" id="CHEBI:15377"/>
        <dbReference type="ChEBI" id="CHEBI:30879"/>
        <dbReference type="ChEBI" id="CHEBI:43474"/>
        <dbReference type="ChEBI" id="CHEBI:67140"/>
        <dbReference type="EC" id="3.1.3.2"/>
    </reaction>
</comment>
<dbReference type="Pfam" id="PF00149">
    <property type="entry name" value="Metallophos"/>
    <property type="match status" value="1"/>
</dbReference>
<feature type="domain" description="Purple acid phosphatase N-terminal" evidence="6">
    <location>
        <begin position="146"/>
        <end position="230"/>
    </location>
</feature>
<reference evidence="7 8" key="1">
    <citation type="submission" date="2024-03" db="EMBL/GenBank/DDBJ databases">
        <title>Complete genome sequence of the green alga Chloropicon roscoffensis RCC1871.</title>
        <authorList>
            <person name="Lemieux C."/>
            <person name="Pombert J.-F."/>
            <person name="Otis C."/>
            <person name="Turmel M."/>
        </authorList>
    </citation>
    <scope>NUCLEOTIDE SEQUENCE [LARGE SCALE GENOMIC DNA]</scope>
    <source>
        <strain evidence="7 8">RCC1871</strain>
    </source>
</reference>
<evidence type="ECO:0000256" key="3">
    <source>
        <dbReference type="RuleBase" id="RU361203"/>
    </source>
</evidence>
<dbReference type="InterPro" id="IPR015914">
    <property type="entry name" value="PAPs_N"/>
</dbReference>
<dbReference type="GO" id="GO:0046872">
    <property type="term" value="F:metal ion binding"/>
    <property type="evidence" value="ECO:0007669"/>
    <property type="project" value="InterPro"/>
</dbReference>
<dbReference type="PANTHER" id="PTHR45867:SF3">
    <property type="entry name" value="ACID PHOSPHATASE TYPE 7"/>
    <property type="match status" value="1"/>
</dbReference>
<proteinExistence type="inferred from homology"/>
<evidence type="ECO:0000259" key="6">
    <source>
        <dbReference type="Pfam" id="PF16656"/>
    </source>
</evidence>
<evidence type="ECO:0000313" key="8">
    <source>
        <dbReference type="Proteomes" id="UP001472866"/>
    </source>
</evidence>
<dbReference type="Proteomes" id="UP001472866">
    <property type="component" value="Chromosome 06"/>
</dbReference>
<dbReference type="SUPFAM" id="SSF49363">
    <property type="entry name" value="Purple acid phosphatase, N-terminal domain"/>
    <property type="match status" value="1"/>
</dbReference>
<dbReference type="EC" id="3.1.3.2" evidence="3"/>
<sequence>MARGAFSPSRLAVLAIALVLPLAAAHAGTVAEWRQNATTSVAMVDEVMDEVLPPEPSVLKPAGDEIDPEIVEQIEASMEVGPAEEDDDEVYQAPKRRQRASRRDHAQTGVGTKIEDATRVEDQVSVDGKASSACSQSNQIILAPYLQSGSPHRMVVRWRSSGRGRGVVCYGTSPESMTSVAREHGQGWPLYAERKDVDSWDTVHAADHNVEINNLDPHTTYYYAIGTEPEQMPRFETRSVDVSVPSTRYWQFTTFPERMSEQENPVRVWAIGDSGWGDHKAKRVRDAFLNFTGGDWDLTLGLGDLAYLKGKDWEYQKRFFKYLSDENAKVPVFTTPGNHDTYNDKTDMKRQIGPYFDLFTNPGDGNSGGVASNHKSYYSFDYGKVHFVSVDSQELGLHDDPTLYAWLERDLEAASKAGYDWIVAYHHQPPYSKGSHDSDAQYECYKLRSNLVPTFEKYGVDLVLAGHSHSYERSHLLNGHFGHSSEVNKNPRVVKARWSKDMATGVDTLVKAESGPNSGTVYIVTGGGAIRGGGPLNHPAMAKTEKNRGSTLLEFDGKELRIWLLGEHRDDKDDYSGYNVILDEAVVIKKA</sequence>
<dbReference type="SUPFAM" id="SSF56300">
    <property type="entry name" value="Metallo-dependent phosphatases"/>
    <property type="match status" value="1"/>
</dbReference>
<dbReference type="InterPro" id="IPR008963">
    <property type="entry name" value="Purple_acid_Pase-like_N"/>
</dbReference>
<dbReference type="AlphaFoldDB" id="A0AAX4P8J7"/>
<evidence type="ECO:0000256" key="4">
    <source>
        <dbReference type="SAM" id="MobiDB-lite"/>
    </source>
</evidence>
<evidence type="ECO:0000256" key="2">
    <source>
        <dbReference type="ARBA" id="ARBA00022729"/>
    </source>
</evidence>
<evidence type="ECO:0000256" key="1">
    <source>
        <dbReference type="ARBA" id="ARBA00008723"/>
    </source>
</evidence>
<dbReference type="PANTHER" id="PTHR45867">
    <property type="entry name" value="PURPLE ACID PHOSPHATASE"/>
    <property type="match status" value="1"/>
</dbReference>
<keyword evidence="3" id="KW-0378">Hydrolase</keyword>
<feature type="signal peptide" evidence="3">
    <location>
        <begin position="1"/>
        <end position="27"/>
    </location>
</feature>